<dbReference type="GO" id="GO:0005829">
    <property type="term" value="C:cytosol"/>
    <property type="evidence" value="ECO:0007669"/>
    <property type="project" value="TreeGrafter"/>
</dbReference>
<keyword evidence="4" id="KW-0547">Nucleotide-binding</keyword>
<dbReference type="InterPro" id="IPR001650">
    <property type="entry name" value="Helicase_C-like"/>
</dbReference>
<feature type="domain" description="Helicase ATP-binding" evidence="2">
    <location>
        <begin position="20"/>
        <end position="160"/>
    </location>
</feature>
<accession>A0A7X5TP46</accession>
<proteinExistence type="predicted"/>
<keyword evidence="5" id="KW-1185">Reference proteome</keyword>
<gene>
    <name evidence="4" type="ORF">HBF32_02485</name>
</gene>
<dbReference type="Pfam" id="PF04851">
    <property type="entry name" value="ResIII"/>
    <property type="match status" value="1"/>
</dbReference>
<dbReference type="GO" id="GO:0004386">
    <property type="term" value="F:helicase activity"/>
    <property type="evidence" value="ECO:0007669"/>
    <property type="project" value="UniProtKB-KW"/>
</dbReference>
<evidence type="ECO:0000313" key="4">
    <source>
        <dbReference type="EMBL" id="NID14329.1"/>
    </source>
</evidence>
<dbReference type="Pfam" id="PF00271">
    <property type="entry name" value="Helicase_C"/>
    <property type="match status" value="1"/>
</dbReference>
<name>A0A7X5TP46_9GAMM</name>
<evidence type="ECO:0000256" key="1">
    <source>
        <dbReference type="SAM" id="MobiDB-lite"/>
    </source>
</evidence>
<dbReference type="InterPro" id="IPR027417">
    <property type="entry name" value="P-loop_NTPase"/>
</dbReference>
<dbReference type="InterPro" id="IPR014001">
    <property type="entry name" value="Helicase_ATP-bd"/>
</dbReference>
<keyword evidence="4" id="KW-0347">Helicase</keyword>
<keyword evidence="4" id="KW-0378">Hydrolase</keyword>
<feature type="domain" description="Helicase C-terminal" evidence="3">
    <location>
        <begin position="234"/>
        <end position="372"/>
    </location>
</feature>
<dbReference type="RefSeq" id="WP_166698047.1">
    <property type="nucleotide sequence ID" value="NZ_JAAQTL010000001.1"/>
</dbReference>
<protein>
    <submittedName>
        <fullName evidence="4">DEAD/DEAH box helicase</fullName>
    </submittedName>
</protein>
<evidence type="ECO:0000259" key="2">
    <source>
        <dbReference type="PROSITE" id="PS51192"/>
    </source>
</evidence>
<dbReference type="InterPro" id="IPR050742">
    <property type="entry name" value="Helicase_Restrict-Modif_Enz"/>
</dbReference>
<evidence type="ECO:0000313" key="5">
    <source>
        <dbReference type="Proteomes" id="UP000518878"/>
    </source>
</evidence>
<keyword evidence="4" id="KW-0067">ATP-binding</keyword>
<dbReference type="PROSITE" id="PS51192">
    <property type="entry name" value="HELICASE_ATP_BIND_1"/>
    <property type="match status" value="1"/>
</dbReference>
<dbReference type="Gene3D" id="3.40.50.300">
    <property type="entry name" value="P-loop containing nucleotide triphosphate hydrolases"/>
    <property type="match status" value="2"/>
</dbReference>
<feature type="region of interest" description="Disordered" evidence="1">
    <location>
        <begin position="545"/>
        <end position="579"/>
    </location>
</feature>
<dbReference type="GO" id="GO:0016787">
    <property type="term" value="F:hydrolase activity"/>
    <property type="evidence" value="ECO:0007669"/>
    <property type="project" value="InterPro"/>
</dbReference>
<sequence>MAAGLVLRPYQSQALEACWDFLRHREGNPALVLPTGAGKSPLMAAIAQEAVQQWGGRVGILAPRQELVVQNSEKLRAMWPEAPMGIYAAGLRRRDRFDKILYMQIQSVAKRAHELGRFDLLIVDEGHGIPLSGDGMYLTFIRECKKFNPNLRVIILTATPYRLQGQAIPICGPNYVANDIAYEARVGDLIEDGYLSRLVSKAGEAPDLSSVHIRGGEYVEGELADAMIPLVEATITDVLARTTDRKSGIIFCVNVKHALAVCAALKARGETHAVVHQGSAGRKDAFDGHRSGKYRWLVNVNVASEGYDNPMIDVVVMLRPTKSPGMYYQQVGRGFRVVYANGYDLEFREGRFAAIVAGGKLDCLVLDYAGNMLEHGPVDAIRVRAARPKKAAHVERGTAKECPKCQALLPLGARQCECGHTFGSADPAHSDRPVDAPVLSTERERAITTHTVHSVAYARHEKPGKTPSLRVTYQCGMRRFSEWICIEHAGMARAKALRWWQARTIDQCPRTVEEALPLAWKLPSPTSITVDETDKFPEILAHELATPEPQRETSADIGSVPGGGGTGSPARIDPMPGVRGVPGWLVQAVEATSPRKRAA</sequence>
<dbReference type="EMBL" id="JAAQTL010000001">
    <property type="protein sequence ID" value="NID14329.1"/>
    <property type="molecule type" value="Genomic_DNA"/>
</dbReference>
<dbReference type="GO" id="GO:0003677">
    <property type="term" value="F:DNA binding"/>
    <property type="evidence" value="ECO:0007669"/>
    <property type="project" value="InterPro"/>
</dbReference>
<dbReference type="Proteomes" id="UP000518878">
    <property type="component" value="Unassembled WGS sequence"/>
</dbReference>
<dbReference type="PANTHER" id="PTHR47396">
    <property type="entry name" value="TYPE I RESTRICTION ENZYME ECOKI R PROTEIN"/>
    <property type="match status" value="1"/>
</dbReference>
<dbReference type="PANTHER" id="PTHR47396:SF1">
    <property type="entry name" value="ATP-DEPENDENT HELICASE IRC3-RELATED"/>
    <property type="match status" value="1"/>
</dbReference>
<evidence type="ECO:0000259" key="3">
    <source>
        <dbReference type="PROSITE" id="PS51194"/>
    </source>
</evidence>
<reference evidence="4 5" key="1">
    <citation type="journal article" date="2006" name="Int. J. Syst. Evol. Microbiol.">
        <title>Dyella yeojuensis sp. nov., isolated from greenhouse soil in Korea.</title>
        <authorList>
            <person name="Kim B.Y."/>
            <person name="Weon H.Y."/>
            <person name="Lee K.H."/>
            <person name="Seok S.J."/>
            <person name="Kwon S.W."/>
            <person name="Go S.J."/>
            <person name="Stackebrandt E."/>
        </authorList>
    </citation>
    <scope>NUCLEOTIDE SEQUENCE [LARGE SCALE GENOMIC DNA]</scope>
    <source>
        <strain evidence="4 5">DSM 17673</strain>
    </source>
</reference>
<organism evidence="4 5">
    <name type="scientific">Luteibacter yeojuensis</name>
    <dbReference type="NCBI Taxonomy" id="345309"/>
    <lineage>
        <taxon>Bacteria</taxon>
        <taxon>Pseudomonadati</taxon>
        <taxon>Pseudomonadota</taxon>
        <taxon>Gammaproteobacteria</taxon>
        <taxon>Lysobacterales</taxon>
        <taxon>Rhodanobacteraceae</taxon>
        <taxon>Luteibacter</taxon>
    </lineage>
</organism>
<dbReference type="SMART" id="SM00490">
    <property type="entry name" value="HELICc"/>
    <property type="match status" value="1"/>
</dbReference>
<dbReference type="InterPro" id="IPR006935">
    <property type="entry name" value="Helicase/UvrB_N"/>
</dbReference>
<comment type="caution">
    <text evidence="4">The sequence shown here is derived from an EMBL/GenBank/DDBJ whole genome shotgun (WGS) entry which is preliminary data.</text>
</comment>
<dbReference type="GO" id="GO:0005524">
    <property type="term" value="F:ATP binding"/>
    <property type="evidence" value="ECO:0007669"/>
    <property type="project" value="InterPro"/>
</dbReference>
<dbReference type="PROSITE" id="PS51194">
    <property type="entry name" value="HELICASE_CTER"/>
    <property type="match status" value="1"/>
</dbReference>
<dbReference type="SUPFAM" id="SSF52540">
    <property type="entry name" value="P-loop containing nucleoside triphosphate hydrolases"/>
    <property type="match status" value="1"/>
</dbReference>
<dbReference type="SMART" id="SM00487">
    <property type="entry name" value="DEXDc"/>
    <property type="match status" value="1"/>
</dbReference>
<dbReference type="AlphaFoldDB" id="A0A7X5TP46"/>